<evidence type="ECO:0000313" key="2">
    <source>
        <dbReference type="Proteomes" id="UP000790709"/>
    </source>
</evidence>
<organism evidence="1 2">
    <name type="scientific">Leucogyrophana mollusca</name>
    <dbReference type="NCBI Taxonomy" id="85980"/>
    <lineage>
        <taxon>Eukaryota</taxon>
        <taxon>Fungi</taxon>
        <taxon>Dikarya</taxon>
        <taxon>Basidiomycota</taxon>
        <taxon>Agaricomycotina</taxon>
        <taxon>Agaricomycetes</taxon>
        <taxon>Agaricomycetidae</taxon>
        <taxon>Boletales</taxon>
        <taxon>Boletales incertae sedis</taxon>
        <taxon>Leucogyrophana</taxon>
    </lineage>
</organism>
<evidence type="ECO:0000313" key="1">
    <source>
        <dbReference type="EMBL" id="KAH7929186.1"/>
    </source>
</evidence>
<dbReference type="EMBL" id="MU266344">
    <property type="protein sequence ID" value="KAH7929186.1"/>
    <property type="molecule type" value="Genomic_DNA"/>
</dbReference>
<comment type="caution">
    <text evidence="1">The sequence shown here is derived from an EMBL/GenBank/DDBJ whole genome shotgun (WGS) entry which is preliminary data.</text>
</comment>
<proteinExistence type="predicted"/>
<dbReference type="Proteomes" id="UP000790709">
    <property type="component" value="Unassembled WGS sequence"/>
</dbReference>
<protein>
    <submittedName>
        <fullName evidence="1">Uncharacterized protein</fullName>
    </submittedName>
</protein>
<sequence length="356" mass="39046">MAPKFSGSVAATGSPTQLYVGSVNLVCCTIIAGITYGIMFTLYGICTASLVQRLRSIKKDQPKRRRTVYHLLYISIMFILGTLYTDANVRSAQLSYAANSEFPGGATYNDTMWQASFARVGSASYVISNWMGDCLVLWRLIVLYHGSRYRIWVVILSSAIFLGVVVMGVLVIVHSSIIDQPFYSQHAIPYAIPYYALSLALSLIATGLVVSRVYMHKKRLRRALGPGQGSLYTSVIILTVESSGLYALWASIFLVLYIADHPVQYVFLGSLCQVQIIAPLLITFCVSQDKTWAQTKADPTVIATIRFASNGAHSEMGGFELESDETLPSVSLNTVFRGTSAMSVKLPLPPAVVHRI</sequence>
<gene>
    <name evidence="1" type="ORF">BV22DRAFT_1125955</name>
</gene>
<reference evidence="1" key="1">
    <citation type="journal article" date="2021" name="New Phytol.">
        <title>Evolutionary innovations through gain and loss of genes in the ectomycorrhizal Boletales.</title>
        <authorList>
            <person name="Wu G."/>
            <person name="Miyauchi S."/>
            <person name="Morin E."/>
            <person name="Kuo A."/>
            <person name="Drula E."/>
            <person name="Varga T."/>
            <person name="Kohler A."/>
            <person name="Feng B."/>
            <person name="Cao Y."/>
            <person name="Lipzen A."/>
            <person name="Daum C."/>
            <person name="Hundley H."/>
            <person name="Pangilinan J."/>
            <person name="Johnson J."/>
            <person name="Barry K."/>
            <person name="LaButti K."/>
            <person name="Ng V."/>
            <person name="Ahrendt S."/>
            <person name="Min B."/>
            <person name="Choi I.G."/>
            <person name="Park H."/>
            <person name="Plett J.M."/>
            <person name="Magnuson J."/>
            <person name="Spatafora J.W."/>
            <person name="Nagy L.G."/>
            <person name="Henrissat B."/>
            <person name="Grigoriev I.V."/>
            <person name="Yang Z.L."/>
            <person name="Xu J."/>
            <person name="Martin F.M."/>
        </authorList>
    </citation>
    <scope>NUCLEOTIDE SEQUENCE</scope>
    <source>
        <strain evidence="1">KUC20120723A-06</strain>
    </source>
</reference>
<name>A0ACB8BUI1_9AGAM</name>
<keyword evidence="2" id="KW-1185">Reference proteome</keyword>
<accession>A0ACB8BUI1</accession>